<protein>
    <recommendedName>
        <fullName evidence="4">Transporter suffix domain-containing protein</fullName>
    </recommendedName>
</protein>
<keyword evidence="1" id="KW-0812">Transmembrane</keyword>
<keyword evidence="1" id="KW-1133">Transmembrane helix</keyword>
<gene>
    <name evidence="2" type="ORF">SAMN02745724_02834</name>
</gene>
<dbReference type="Proteomes" id="UP000198862">
    <property type="component" value="Unassembled WGS sequence"/>
</dbReference>
<accession>A0A1I1MU53</accession>
<reference evidence="2 3" key="1">
    <citation type="submission" date="2016-10" db="EMBL/GenBank/DDBJ databases">
        <authorList>
            <person name="de Groot N.N."/>
        </authorList>
    </citation>
    <scope>NUCLEOTIDE SEQUENCE [LARGE SCALE GENOMIC DNA]</scope>
    <source>
        <strain evidence="2 3">DSM 6059</strain>
    </source>
</reference>
<evidence type="ECO:0000313" key="3">
    <source>
        <dbReference type="Proteomes" id="UP000198862"/>
    </source>
</evidence>
<dbReference type="AlphaFoldDB" id="A0A1I1MU53"/>
<proteinExistence type="predicted"/>
<dbReference type="RefSeq" id="WP_091985095.1">
    <property type="nucleotide sequence ID" value="NZ_FOLO01000021.1"/>
</dbReference>
<keyword evidence="3" id="KW-1185">Reference proteome</keyword>
<feature type="transmembrane region" description="Helical" evidence="1">
    <location>
        <begin position="7"/>
        <end position="27"/>
    </location>
</feature>
<sequence length="71" mass="7688">MKKIVGYVFLILSFAVWGIIAALPFIDISKGEIAAATTVLIISGEVLFVASIALLGKEVWGHIKAIFTRKK</sequence>
<dbReference type="NCBIfam" id="NF033684">
    <property type="entry name" value="suffix_2_RND"/>
    <property type="match status" value="1"/>
</dbReference>
<keyword evidence="1" id="KW-0472">Membrane</keyword>
<feature type="transmembrane region" description="Helical" evidence="1">
    <location>
        <begin position="33"/>
        <end position="55"/>
    </location>
</feature>
<evidence type="ECO:0008006" key="4">
    <source>
        <dbReference type="Google" id="ProtNLM"/>
    </source>
</evidence>
<dbReference type="EMBL" id="FOLO01000021">
    <property type="protein sequence ID" value="SFC88954.1"/>
    <property type="molecule type" value="Genomic_DNA"/>
</dbReference>
<evidence type="ECO:0000256" key="1">
    <source>
        <dbReference type="SAM" id="Phobius"/>
    </source>
</evidence>
<name>A0A1I1MU53_9GAMM</name>
<evidence type="ECO:0000313" key="2">
    <source>
        <dbReference type="EMBL" id="SFC88954.1"/>
    </source>
</evidence>
<organism evidence="2 3">
    <name type="scientific">Pseudoalteromonas denitrificans DSM 6059</name>
    <dbReference type="NCBI Taxonomy" id="1123010"/>
    <lineage>
        <taxon>Bacteria</taxon>
        <taxon>Pseudomonadati</taxon>
        <taxon>Pseudomonadota</taxon>
        <taxon>Gammaproteobacteria</taxon>
        <taxon>Alteromonadales</taxon>
        <taxon>Pseudoalteromonadaceae</taxon>
        <taxon>Pseudoalteromonas</taxon>
    </lineage>
</organism>
<dbReference type="InterPro" id="IPR047961">
    <property type="entry name" value="Transp_suffix-like"/>
</dbReference>